<accession>A0A0S4KT33</accession>
<dbReference type="PANTHER" id="PTHR42829">
    <property type="entry name" value="NADH-UBIQUINONE OXIDOREDUCTASE CHAIN 5"/>
    <property type="match status" value="1"/>
</dbReference>
<dbReference type="InterPro" id="IPR001750">
    <property type="entry name" value="ND/Mrp_TM"/>
</dbReference>
<dbReference type="KEGG" id="nio:NITINOP_1369"/>
<feature type="transmembrane region" description="Helical" evidence="6">
    <location>
        <begin position="466"/>
        <end position="486"/>
    </location>
</feature>
<feature type="transmembrane region" description="Helical" evidence="6">
    <location>
        <begin position="30"/>
        <end position="48"/>
    </location>
</feature>
<dbReference type="InterPro" id="IPR003945">
    <property type="entry name" value="NU5C-like"/>
</dbReference>
<dbReference type="AlphaFoldDB" id="A0A0S4KT33"/>
<evidence type="ECO:0000259" key="8">
    <source>
        <dbReference type="Pfam" id="PF00662"/>
    </source>
</evidence>
<dbReference type="GO" id="GO:0003954">
    <property type="term" value="F:NADH dehydrogenase activity"/>
    <property type="evidence" value="ECO:0007669"/>
    <property type="project" value="TreeGrafter"/>
</dbReference>
<dbReference type="EMBL" id="LN885086">
    <property type="protein sequence ID" value="CUQ66344.1"/>
    <property type="molecule type" value="Genomic_DNA"/>
</dbReference>
<dbReference type="Pfam" id="PF00361">
    <property type="entry name" value="Proton_antipo_M"/>
    <property type="match status" value="1"/>
</dbReference>
<feature type="domain" description="NADH-Ubiquinone oxidoreductase (complex I) chain 5 N-terminal" evidence="8">
    <location>
        <begin position="63"/>
        <end position="113"/>
    </location>
</feature>
<dbReference type="GO" id="GO:0016020">
    <property type="term" value="C:membrane"/>
    <property type="evidence" value="ECO:0007669"/>
    <property type="project" value="UniProtKB-SubCell"/>
</dbReference>
<dbReference type="Gene3D" id="1.20.5.2700">
    <property type="match status" value="1"/>
</dbReference>
<feature type="transmembrane region" description="Helical" evidence="6">
    <location>
        <begin position="214"/>
        <end position="236"/>
    </location>
</feature>
<protein>
    <submittedName>
        <fullName evidence="9">NADH-quinone oxidoreductase subunit L</fullName>
        <ecNumber evidence="9">1.6.5.11</ecNumber>
    </submittedName>
</protein>
<keyword evidence="4 6" id="KW-0472">Membrane</keyword>
<name>A0A0S4KT33_9BACT</name>
<keyword evidence="9" id="KW-0560">Oxidoreductase</keyword>
<evidence type="ECO:0000256" key="5">
    <source>
        <dbReference type="RuleBase" id="RU000320"/>
    </source>
</evidence>
<feature type="domain" description="NADH:quinone oxidoreductase/Mrp antiporter transmembrane" evidence="7">
    <location>
        <begin position="129"/>
        <end position="434"/>
    </location>
</feature>
<dbReference type="PANTHER" id="PTHR42829:SF2">
    <property type="entry name" value="NADH-UBIQUINONE OXIDOREDUCTASE CHAIN 5"/>
    <property type="match status" value="1"/>
</dbReference>
<dbReference type="NCBIfam" id="TIGR01974">
    <property type="entry name" value="NDH_I_L"/>
    <property type="match status" value="1"/>
</dbReference>
<evidence type="ECO:0000256" key="6">
    <source>
        <dbReference type="SAM" id="Phobius"/>
    </source>
</evidence>
<proteinExistence type="predicted"/>
<feature type="transmembrane region" description="Helical" evidence="6">
    <location>
        <begin position="424"/>
        <end position="446"/>
    </location>
</feature>
<dbReference type="InterPro" id="IPR001516">
    <property type="entry name" value="Proton_antipo_N"/>
</dbReference>
<gene>
    <name evidence="9" type="primary">nuoL</name>
    <name evidence="9" type="ORF">NITINOP_1369</name>
</gene>
<feature type="transmembrane region" description="Helical" evidence="6">
    <location>
        <begin position="384"/>
        <end position="404"/>
    </location>
</feature>
<evidence type="ECO:0000256" key="1">
    <source>
        <dbReference type="ARBA" id="ARBA00004127"/>
    </source>
</evidence>
<dbReference type="GO" id="GO:0008137">
    <property type="term" value="F:NADH dehydrogenase (ubiquinone) activity"/>
    <property type="evidence" value="ECO:0007669"/>
    <property type="project" value="InterPro"/>
</dbReference>
<dbReference type="Proteomes" id="UP000066284">
    <property type="component" value="Chromosome 1"/>
</dbReference>
<dbReference type="InterPro" id="IPR018393">
    <property type="entry name" value="NADHpl_OxRdtase_5_subgr"/>
</dbReference>
<feature type="transmembrane region" description="Helical" evidence="6">
    <location>
        <begin position="112"/>
        <end position="129"/>
    </location>
</feature>
<feature type="transmembrane region" description="Helical" evidence="6">
    <location>
        <begin position="257"/>
        <end position="278"/>
    </location>
</feature>
<dbReference type="NCBIfam" id="NF005141">
    <property type="entry name" value="PRK06590.1"/>
    <property type="match status" value="1"/>
</dbReference>
<evidence type="ECO:0000256" key="3">
    <source>
        <dbReference type="ARBA" id="ARBA00022989"/>
    </source>
</evidence>
<evidence type="ECO:0000256" key="2">
    <source>
        <dbReference type="ARBA" id="ARBA00022692"/>
    </source>
</evidence>
<sequence length="631" mass="67962">MPYALIPLLPLLSFLILGLAGHWIKDKAHLIAVPAVVLSFLLSITTLSEAIDGHNMTIPLYTWLVSGSLDVHIGLSIDRLTAVMLLLVTGVSSLVHVYTIGYMHGEPGYARFFSYIALFTFSMLMLVLADNLLQLFIFWEAVGLCSYLLIGHWYERPSACAAATKAFLVNRVGDFGFLLGLLLAWVTFGSLNYHEIFAAARETAAQTINLLAPFGGIWEVSVLTLLCLLLFTGAVGKSAQVPLHVWLPDAMEGPTPISALIHAATMVTAGVFMVARLAPLYNLSLVAMDVVAVVGALTMVFGATIALTQTDIKRVVAYSTVSQLGYMVMACGLGAYVSGMYHLLTHGAFKALLFLGCGSVIIALHHEQDMRNMGGLKDKLPITYWTFVIGSLALAGFPLTAGFFSKDDLLVAAWSSGSLGQMLAIAGLFTALMTAFYSFRLVFVMFWGPSRVDPHQADHVHEPSGVITGPLIILAMLSIATGYLGIPSFLEPVFATDAPVEPHGAAGIGIMIAATLAGLTGIAGAYYVYVLNPGLPDRLARRWESLYRGSLNKWYVDEAYDRLFVRTTVSAAVALWKRIDVAVIDGAVNGIGRAVAWGGWLLRLVQSGETQHYALAMAAGIVVMVTIFFLS</sequence>
<feature type="transmembrane region" description="Helical" evidence="6">
    <location>
        <begin position="290"/>
        <end position="308"/>
    </location>
</feature>
<keyword evidence="10" id="KW-1185">Reference proteome</keyword>
<feature type="transmembrane region" description="Helical" evidence="6">
    <location>
        <begin position="613"/>
        <end position="630"/>
    </location>
</feature>
<reference evidence="10" key="1">
    <citation type="submission" date="2015-09" db="EMBL/GenBank/DDBJ databases">
        <authorList>
            <person name="Daims H."/>
        </authorList>
    </citation>
    <scope>NUCLEOTIDE SEQUENCE [LARGE SCALE GENOMIC DNA]</scope>
</reference>
<dbReference type="PRINTS" id="PR01435">
    <property type="entry name" value="NPOXDRDTASE5"/>
</dbReference>
<evidence type="ECO:0000313" key="9">
    <source>
        <dbReference type="EMBL" id="CUQ66344.1"/>
    </source>
</evidence>
<evidence type="ECO:0000256" key="4">
    <source>
        <dbReference type="ARBA" id="ARBA00023136"/>
    </source>
</evidence>
<comment type="subcellular location">
    <subcellularLocation>
        <location evidence="1">Endomembrane system</location>
        <topology evidence="1">Multi-pass membrane protein</topology>
    </subcellularLocation>
    <subcellularLocation>
        <location evidence="5">Membrane</location>
        <topology evidence="5">Multi-pass membrane protein</topology>
    </subcellularLocation>
</comment>
<feature type="transmembrane region" description="Helical" evidence="6">
    <location>
        <begin position="343"/>
        <end position="364"/>
    </location>
</feature>
<feature type="transmembrane region" description="Helical" evidence="6">
    <location>
        <begin position="83"/>
        <end position="100"/>
    </location>
</feature>
<dbReference type="GO" id="GO:0042773">
    <property type="term" value="P:ATP synthesis coupled electron transport"/>
    <property type="evidence" value="ECO:0007669"/>
    <property type="project" value="InterPro"/>
</dbReference>
<dbReference type="PRINTS" id="PR01434">
    <property type="entry name" value="NADHDHGNASE5"/>
</dbReference>
<feature type="transmembrane region" description="Helical" evidence="6">
    <location>
        <begin position="315"/>
        <end position="337"/>
    </location>
</feature>
<evidence type="ECO:0000313" key="10">
    <source>
        <dbReference type="Proteomes" id="UP000066284"/>
    </source>
</evidence>
<dbReference type="EC" id="1.6.5.11" evidence="9"/>
<feature type="transmembrane region" description="Helical" evidence="6">
    <location>
        <begin position="175"/>
        <end position="194"/>
    </location>
</feature>
<organism evidence="9 10">
    <name type="scientific">Candidatus Nitrospira inopinata</name>
    <dbReference type="NCBI Taxonomy" id="1715989"/>
    <lineage>
        <taxon>Bacteria</taxon>
        <taxon>Pseudomonadati</taxon>
        <taxon>Nitrospirota</taxon>
        <taxon>Nitrospiria</taxon>
        <taxon>Nitrospirales</taxon>
        <taxon>Nitrospiraceae</taxon>
        <taxon>Nitrospira</taxon>
    </lineage>
</organism>
<feature type="transmembrane region" description="Helical" evidence="6">
    <location>
        <begin position="135"/>
        <end position="154"/>
    </location>
</feature>
<feature type="transmembrane region" description="Helical" evidence="6">
    <location>
        <begin position="506"/>
        <end position="529"/>
    </location>
</feature>
<dbReference type="Pfam" id="PF00662">
    <property type="entry name" value="Proton_antipo_N"/>
    <property type="match status" value="1"/>
</dbReference>
<dbReference type="STRING" id="1715989.NITINOP_1369"/>
<keyword evidence="3 6" id="KW-1133">Transmembrane helix</keyword>
<dbReference type="RefSeq" id="WP_062484336.1">
    <property type="nucleotide sequence ID" value="NZ_LN885086.1"/>
</dbReference>
<dbReference type="GO" id="GO:0015990">
    <property type="term" value="P:electron transport coupled proton transport"/>
    <property type="evidence" value="ECO:0007669"/>
    <property type="project" value="TreeGrafter"/>
</dbReference>
<keyword evidence="2 5" id="KW-0812">Transmembrane</keyword>
<dbReference type="GO" id="GO:0012505">
    <property type="term" value="C:endomembrane system"/>
    <property type="evidence" value="ECO:0007669"/>
    <property type="project" value="UniProtKB-SubCell"/>
</dbReference>
<evidence type="ECO:0000259" key="7">
    <source>
        <dbReference type="Pfam" id="PF00361"/>
    </source>
</evidence>
<dbReference type="OrthoDB" id="9807568at2"/>